<dbReference type="Gene3D" id="3.30.1330.130">
    <property type="match status" value="1"/>
</dbReference>
<feature type="domain" description="MoaB/Mog" evidence="1">
    <location>
        <begin position="395"/>
        <end position="527"/>
    </location>
</feature>
<proteinExistence type="predicted"/>
<organism evidence="2 3">
    <name type="scientific">Desulfomicrobium apsheronum</name>
    <dbReference type="NCBI Taxonomy" id="52560"/>
    <lineage>
        <taxon>Bacteria</taxon>
        <taxon>Pseudomonadati</taxon>
        <taxon>Thermodesulfobacteriota</taxon>
        <taxon>Desulfovibrionia</taxon>
        <taxon>Desulfovibrionales</taxon>
        <taxon>Desulfomicrobiaceae</taxon>
        <taxon>Desulfomicrobium</taxon>
    </lineage>
</organism>
<dbReference type="InterPro" id="IPR053194">
    <property type="entry name" value="tRNA_methyltr_O"/>
</dbReference>
<reference evidence="3" key="1">
    <citation type="submission" date="2016-10" db="EMBL/GenBank/DDBJ databases">
        <authorList>
            <person name="Varghese N."/>
            <person name="Submissions S."/>
        </authorList>
    </citation>
    <scope>NUCLEOTIDE SEQUENCE [LARGE SCALE GENOMIC DNA]</scope>
    <source>
        <strain evidence="3">DSM 5918</strain>
    </source>
</reference>
<dbReference type="InterPro" id="IPR001453">
    <property type="entry name" value="MoaB/Mog_dom"/>
</dbReference>
<dbReference type="UniPathway" id="UPA00344"/>
<name>A0A1I3S635_9BACT</name>
<dbReference type="Gene3D" id="3.40.980.10">
    <property type="entry name" value="MoaB/Mog-like domain"/>
    <property type="match status" value="1"/>
</dbReference>
<dbReference type="InterPro" id="IPR003814">
    <property type="entry name" value="FmdEsu_dom"/>
</dbReference>
<dbReference type="EMBL" id="FORX01000004">
    <property type="protein sequence ID" value="SFJ53021.1"/>
    <property type="molecule type" value="Genomic_DNA"/>
</dbReference>
<evidence type="ECO:0000313" key="2">
    <source>
        <dbReference type="EMBL" id="SFJ53021.1"/>
    </source>
</evidence>
<evidence type="ECO:0000259" key="1">
    <source>
        <dbReference type="SMART" id="SM00852"/>
    </source>
</evidence>
<dbReference type="STRING" id="52560.SAMN04488082_1046"/>
<sequence length="560" mass="60182">MNMPDGSSALSYASPVIGPYTVDEFIAAAGRFHGYAAPGLILGGFMVHEAKSHIAEGILFDAISETAWCLPDAVQMLTPCTVGNGWLRIFHLGLYAVSLFDKFTGKGVRVAVETDLLTPYPTIREWLFKLKPKKEQDSDRLREEIRMAGASICSVKEIALRPEFMGGRGKGAIAACPSCGQAYPARDGSVCRSCRGESPYMGWIGGHDLRELGFDGPKLRVVAAEEAVGEKTLHDMTCIDPGVSKDAAFTRGQVLDVGDVCRLQRMGRFEVYVEEEELEESRWVHEDDAARLLAAAVAGDGVDCSGEPREGKITMVARHGGLVTINEEALEELNAIPGVMCATRHAFSVVEKGQQIAATRAIPLYLGRDTLGEALRTLGGGPAVSVRPFGKRRVGILVTGTEVFKGLVEDRFIPIITAKVEAYGCPVVATDIVPDDRKLICRGVQDMLDRGVELIVTTAGLSVDPGDVTRQGLVDAGLENLRYGTPILPGAMTLLGSIGGVELIGVPACALYFKTTSLDLLLPRILAGMSPSRRELARLGHGGLCMQCKRCTYPKCPFGK</sequence>
<dbReference type="Pfam" id="PF23475">
    <property type="entry name" value="zf-Tbcl_FmdE"/>
    <property type="match status" value="1"/>
</dbReference>
<dbReference type="PANTHER" id="PTHR39418:SF1">
    <property type="entry name" value="DEHYDROGENASE"/>
    <property type="match status" value="1"/>
</dbReference>
<dbReference type="PANTHER" id="PTHR39418">
    <property type="entry name" value="DEHYDROGENASE-RELATED"/>
    <property type="match status" value="1"/>
</dbReference>
<dbReference type="SUPFAM" id="SSF53218">
    <property type="entry name" value="Molybdenum cofactor biosynthesis proteins"/>
    <property type="match status" value="1"/>
</dbReference>
<accession>A0A1I3S635</accession>
<dbReference type="Pfam" id="PF02663">
    <property type="entry name" value="FmdE"/>
    <property type="match status" value="1"/>
</dbReference>
<dbReference type="AlphaFoldDB" id="A0A1I3S635"/>
<dbReference type="CDD" id="cd03522">
    <property type="entry name" value="MoeA_like"/>
    <property type="match status" value="1"/>
</dbReference>
<protein>
    <submittedName>
        <fullName evidence="2">Formylmethanofuran dehydrogenase subunit E</fullName>
    </submittedName>
</protein>
<dbReference type="Pfam" id="PF00994">
    <property type="entry name" value="MoCF_biosynth"/>
    <property type="match status" value="1"/>
</dbReference>
<dbReference type="Gene3D" id="3.30.60.80">
    <property type="match status" value="1"/>
</dbReference>
<dbReference type="Proteomes" id="UP000198635">
    <property type="component" value="Unassembled WGS sequence"/>
</dbReference>
<keyword evidence="3" id="KW-1185">Reference proteome</keyword>
<dbReference type="InterPro" id="IPR036425">
    <property type="entry name" value="MoaB/Mog-like_dom_sf"/>
</dbReference>
<gene>
    <name evidence="2" type="ORF">SAMN04488082_1046</name>
</gene>
<dbReference type="InterPro" id="IPR057035">
    <property type="entry name" value="Znf-Tbcl_FmdE"/>
</dbReference>
<dbReference type="SMART" id="SM00852">
    <property type="entry name" value="MoCF_biosynth"/>
    <property type="match status" value="1"/>
</dbReference>
<evidence type="ECO:0000313" key="3">
    <source>
        <dbReference type="Proteomes" id="UP000198635"/>
    </source>
</evidence>
<dbReference type="SUPFAM" id="SSF143555">
    <property type="entry name" value="FwdE-like"/>
    <property type="match status" value="1"/>
</dbReference>